<evidence type="ECO:0000256" key="2">
    <source>
        <dbReference type="ARBA" id="ARBA00012608"/>
    </source>
</evidence>
<comment type="catalytic activity">
    <reaction evidence="9 10">
        <text>N(6)-[(R)-dihydrolipoyl]-L-lysyl-[protein] + NAD(+) = N(6)-[(R)-lipoyl]-L-lysyl-[protein] + NADH + H(+)</text>
        <dbReference type="Rhea" id="RHEA:15045"/>
        <dbReference type="Rhea" id="RHEA-COMP:10474"/>
        <dbReference type="Rhea" id="RHEA-COMP:10475"/>
        <dbReference type="ChEBI" id="CHEBI:15378"/>
        <dbReference type="ChEBI" id="CHEBI:57540"/>
        <dbReference type="ChEBI" id="CHEBI:57945"/>
        <dbReference type="ChEBI" id="CHEBI:83099"/>
        <dbReference type="ChEBI" id="CHEBI:83100"/>
        <dbReference type="EC" id="1.8.1.4"/>
    </reaction>
</comment>
<dbReference type="InterPro" id="IPR050151">
    <property type="entry name" value="Class-I_Pyr_Nuc-Dis_Oxidored"/>
</dbReference>
<dbReference type="GO" id="GO:0004148">
    <property type="term" value="F:dihydrolipoyl dehydrogenase (NADH) activity"/>
    <property type="evidence" value="ECO:0007669"/>
    <property type="project" value="UniProtKB-EC"/>
</dbReference>
<dbReference type="PANTHER" id="PTHR22912">
    <property type="entry name" value="DISULFIDE OXIDOREDUCTASE"/>
    <property type="match status" value="1"/>
</dbReference>
<evidence type="ECO:0000256" key="9">
    <source>
        <dbReference type="ARBA" id="ARBA00049187"/>
    </source>
</evidence>
<evidence type="ECO:0000259" key="12">
    <source>
        <dbReference type="Pfam" id="PF07992"/>
    </source>
</evidence>
<keyword evidence="5 10" id="KW-0560">Oxidoreductase</keyword>
<dbReference type="InterPro" id="IPR036188">
    <property type="entry name" value="FAD/NAD-bd_sf"/>
</dbReference>
<dbReference type="InterPro" id="IPR001100">
    <property type="entry name" value="Pyr_nuc-diS_OxRdtase"/>
</dbReference>
<dbReference type="SUPFAM" id="SSF55424">
    <property type="entry name" value="FAD/NAD-linked reductases, dimerisation (C-terminal) domain"/>
    <property type="match status" value="1"/>
</dbReference>
<comment type="similarity">
    <text evidence="1 10">Belongs to the class-I pyridine nucleotide-disulfide oxidoreductase family.</text>
</comment>
<dbReference type="EC" id="1.8.1.4" evidence="2 10"/>
<protein>
    <recommendedName>
        <fullName evidence="2 10">Dihydrolipoyl dehydrogenase</fullName>
        <ecNumber evidence="2 10">1.8.1.4</ecNumber>
    </recommendedName>
</protein>
<dbReference type="PRINTS" id="PR00411">
    <property type="entry name" value="PNDRDTASEI"/>
</dbReference>
<evidence type="ECO:0000256" key="1">
    <source>
        <dbReference type="ARBA" id="ARBA00007532"/>
    </source>
</evidence>
<evidence type="ECO:0000313" key="14">
    <source>
        <dbReference type="Proteomes" id="UP001375743"/>
    </source>
</evidence>
<keyword evidence="3 10" id="KW-0285">Flavoprotein</keyword>
<organism evidence="13 14">
    <name type="scientific">Benzoatithermus flavus</name>
    <dbReference type="NCBI Taxonomy" id="3108223"/>
    <lineage>
        <taxon>Bacteria</taxon>
        <taxon>Pseudomonadati</taxon>
        <taxon>Pseudomonadota</taxon>
        <taxon>Alphaproteobacteria</taxon>
        <taxon>Geminicoccales</taxon>
        <taxon>Geminicoccaceae</taxon>
        <taxon>Benzoatithermus</taxon>
    </lineage>
</organism>
<keyword evidence="6 10" id="KW-0520">NAD</keyword>
<reference evidence="13 14" key="1">
    <citation type="submission" date="2024-01" db="EMBL/GenBank/DDBJ databases">
        <title>Multi-omics insights into the function and evolution of sodium benzoate biodegradation pathways in Benzoatithermus flavus gen. nov., sp. nov. from hot spring.</title>
        <authorList>
            <person name="Hu C.-J."/>
            <person name="Li W.-J."/>
        </authorList>
    </citation>
    <scope>NUCLEOTIDE SEQUENCE [LARGE SCALE GENOMIC DNA]</scope>
    <source>
        <strain evidence="13 14">SYSU G07066</strain>
    </source>
</reference>
<evidence type="ECO:0000256" key="5">
    <source>
        <dbReference type="ARBA" id="ARBA00023002"/>
    </source>
</evidence>
<dbReference type="InterPro" id="IPR023753">
    <property type="entry name" value="FAD/NAD-binding_dom"/>
</dbReference>
<evidence type="ECO:0000256" key="4">
    <source>
        <dbReference type="ARBA" id="ARBA00022827"/>
    </source>
</evidence>
<gene>
    <name evidence="13" type="primary">lpdA</name>
    <name evidence="13" type="ORF">U1T56_21385</name>
</gene>
<keyword evidence="7" id="KW-1015">Disulfide bond</keyword>
<dbReference type="Gene3D" id="3.30.390.30">
    <property type="match status" value="1"/>
</dbReference>
<dbReference type="InterPro" id="IPR004099">
    <property type="entry name" value="Pyr_nucl-diS_OxRdtase_dimer"/>
</dbReference>
<keyword evidence="4 10" id="KW-0274">FAD</keyword>
<dbReference type="PIRSF" id="PIRSF000350">
    <property type="entry name" value="Mercury_reductase_MerA"/>
    <property type="match status" value="1"/>
</dbReference>
<dbReference type="RefSeq" id="WP_418161564.1">
    <property type="nucleotide sequence ID" value="NZ_JBBLZC010000033.1"/>
</dbReference>
<comment type="caution">
    <text evidence="13">The sequence shown here is derived from an EMBL/GenBank/DDBJ whole genome shotgun (WGS) entry which is preliminary data.</text>
</comment>
<feature type="domain" description="Pyridine nucleotide-disulphide oxidoreductase dimerisation" evidence="11">
    <location>
        <begin position="351"/>
        <end position="460"/>
    </location>
</feature>
<evidence type="ECO:0000256" key="6">
    <source>
        <dbReference type="ARBA" id="ARBA00023027"/>
    </source>
</evidence>
<sequence>MSEAAYDLVVVGGGPGGYVAAIKAAQLGMKVACVEKRGSLGGTCLNVGCIPSKALLHSSHLYEEAVHGMGRHGIKIKDVELDLGAMLDNKDKVVKGLTQGIEFLFKKNKVDYVVGTGRIESPGKVVVQQSGDGGARELATRNILIATGSDVMPLPGVTIDEERIVSSTGALDLERVPEHLLVVGAGYIGLEMGTVWRRLGAKVTVVEFLDRITPGMDGEVAKEFQKILTKQGMSFRLGTKVTGVDGSGDRLQVTVEPAAGGAPETIACDTVLVAIGRRPYTEGLGLEKVGVRLDNRGRIEVDDHFATNVPGIYAIGDVIKGPMLAHKAEEEGSVCAERLAGQKPHIDYDIIPGVVYTAPEVASIGKTEEQLKEAGIAYKVGKFPFMANSRARSVGTTDGFVKILAEEKTDRVLGAHIIGPEAGVLIAEIGIAMEFGASSEDIARTCHAHPTLEEAVKEAAMAAAFGKPIHL</sequence>
<comment type="cofactor">
    <cofactor evidence="10">
        <name>FAD</name>
        <dbReference type="ChEBI" id="CHEBI:57692"/>
    </cofactor>
    <text evidence="10">Binds 1 FAD per subunit.</text>
</comment>
<dbReference type="NCBIfam" id="TIGR01350">
    <property type="entry name" value="lipoamide_DH"/>
    <property type="match status" value="1"/>
</dbReference>
<evidence type="ECO:0000256" key="8">
    <source>
        <dbReference type="ARBA" id="ARBA00023284"/>
    </source>
</evidence>
<dbReference type="Pfam" id="PF07992">
    <property type="entry name" value="Pyr_redox_2"/>
    <property type="match status" value="1"/>
</dbReference>
<dbReference type="EMBL" id="JBBLZC010000033">
    <property type="protein sequence ID" value="MEK0085714.1"/>
    <property type="molecule type" value="Genomic_DNA"/>
</dbReference>
<dbReference type="PRINTS" id="PR00368">
    <property type="entry name" value="FADPNR"/>
</dbReference>
<proteinExistence type="inferred from homology"/>
<dbReference type="Proteomes" id="UP001375743">
    <property type="component" value="Unassembled WGS sequence"/>
</dbReference>
<dbReference type="Pfam" id="PF02852">
    <property type="entry name" value="Pyr_redox_dim"/>
    <property type="match status" value="1"/>
</dbReference>
<comment type="miscellaneous">
    <text evidence="10">The active site is a redox-active disulfide bond.</text>
</comment>
<dbReference type="InterPro" id="IPR016156">
    <property type="entry name" value="FAD/NAD-linked_Rdtase_dimer_sf"/>
</dbReference>
<evidence type="ECO:0000256" key="7">
    <source>
        <dbReference type="ARBA" id="ARBA00023157"/>
    </source>
</evidence>
<evidence type="ECO:0000259" key="11">
    <source>
        <dbReference type="Pfam" id="PF02852"/>
    </source>
</evidence>
<accession>A0ABU8XXN3</accession>
<evidence type="ECO:0000256" key="10">
    <source>
        <dbReference type="RuleBase" id="RU003692"/>
    </source>
</evidence>
<keyword evidence="14" id="KW-1185">Reference proteome</keyword>
<dbReference type="InterPro" id="IPR012999">
    <property type="entry name" value="Pyr_OxRdtase_I_AS"/>
</dbReference>
<dbReference type="Gene3D" id="3.50.50.60">
    <property type="entry name" value="FAD/NAD(P)-binding domain"/>
    <property type="match status" value="2"/>
</dbReference>
<dbReference type="InterPro" id="IPR006258">
    <property type="entry name" value="Lipoamide_DH"/>
</dbReference>
<evidence type="ECO:0000313" key="13">
    <source>
        <dbReference type="EMBL" id="MEK0085714.1"/>
    </source>
</evidence>
<keyword evidence="8 10" id="KW-0676">Redox-active center</keyword>
<dbReference type="PROSITE" id="PS00076">
    <property type="entry name" value="PYRIDINE_REDOX_1"/>
    <property type="match status" value="1"/>
</dbReference>
<feature type="domain" description="FAD/NAD(P)-binding" evidence="12">
    <location>
        <begin position="6"/>
        <end position="332"/>
    </location>
</feature>
<name>A0ABU8XXN3_9PROT</name>
<dbReference type="PANTHER" id="PTHR22912:SF151">
    <property type="entry name" value="DIHYDROLIPOYL DEHYDROGENASE, MITOCHONDRIAL"/>
    <property type="match status" value="1"/>
</dbReference>
<evidence type="ECO:0000256" key="3">
    <source>
        <dbReference type="ARBA" id="ARBA00022630"/>
    </source>
</evidence>
<dbReference type="SUPFAM" id="SSF51905">
    <property type="entry name" value="FAD/NAD(P)-binding domain"/>
    <property type="match status" value="1"/>
</dbReference>